<dbReference type="AlphaFoldDB" id="A0A9W8YCE5"/>
<evidence type="ECO:0000313" key="4">
    <source>
        <dbReference type="Proteomes" id="UP001140560"/>
    </source>
</evidence>
<dbReference type="PANTHER" id="PTHR12794">
    <property type="entry name" value="GEMIN2"/>
    <property type="match status" value="1"/>
</dbReference>
<dbReference type="EMBL" id="JAPEUY010000004">
    <property type="protein sequence ID" value="KAJ4373871.1"/>
    <property type="molecule type" value="Genomic_DNA"/>
</dbReference>
<evidence type="ECO:0000256" key="2">
    <source>
        <dbReference type="SAM" id="MobiDB-lite"/>
    </source>
</evidence>
<evidence type="ECO:0000256" key="1">
    <source>
        <dbReference type="ARBA" id="ARBA00025758"/>
    </source>
</evidence>
<protein>
    <submittedName>
        <fullName evidence="3">Uncharacterized protein</fullName>
    </submittedName>
</protein>
<name>A0A9W8YCE5_9PLEO</name>
<sequence>MANQGVNLAVTTDGGAYNKLPRPDDYLLMSTASHVPISGEVIPHAPYPAKRKRGQDVARGSKRVRATVSFAQTRSGDVNDEYNMNMKTALPGGNGEEQLSDNSTNEALAYICSVRSEASTIPRVLIATTSDNAIEEDQVNSPDEDIFNTSGEIYDRIDIGLERNPLASHEDDDGDATGSNPGAQQRCYKLLLRRFQALRDRILSAKRGSSYRNVAANSDNSTNIQLPSSKRAWLQMIERGWPSLDHILQIDDRTLYLGLQSCASSLSQSTTISREKSCWIWSLMASAGELGVLDRSRISKIRDLGLQAGRLSMWLRENSGDQGNVDENVDADGCDTKGADFGQHEGGSATVDHGNTEPHMVRESSQKETLEETDKAGHLSPEKGHGAPLKGDTSQSEADMSMSENEDKNHDKVHTTELEQARARLLAQLGDRLVQPEVPSSRAEAERLRDPAQGQAQSKHIDEDLSHETQTASLAMTEADWNTKAAIDMILTVAADCYGQKDLLSYREAW</sequence>
<dbReference type="GO" id="GO:0000387">
    <property type="term" value="P:spliceosomal snRNP assembly"/>
    <property type="evidence" value="ECO:0007669"/>
    <property type="project" value="InterPro"/>
</dbReference>
<dbReference type="GO" id="GO:0032797">
    <property type="term" value="C:SMN complex"/>
    <property type="evidence" value="ECO:0007669"/>
    <property type="project" value="TreeGrafter"/>
</dbReference>
<evidence type="ECO:0000313" key="3">
    <source>
        <dbReference type="EMBL" id="KAJ4373871.1"/>
    </source>
</evidence>
<proteinExistence type="inferred from homology"/>
<feature type="region of interest" description="Disordered" evidence="2">
    <location>
        <begin position="320"/>
        <end position="412"/>
    </location>
</feature>
<dbReference type="OrthoDB" id="428895at2759"/>
<feature type="compositionally biased region" description="Basic and acidic residues" evidence="2">
    <location>
        <begin position="354"/>
        <end position="385"/>
    </location>
</feature>
<dbReference type="InterPro" id="IPR035426">
    <property type="entry name" value="Gemin2/Brr1"/>
</dbReference>
<comment type="caution">
    <text evidence="3">The sequence shown here is derived from an EMBL/GenBank/DDBJ whole genome shotgun (WGS) entry which is preliminary data.</text>
</comment>
<organism evidence="3 4">
    <name type="scientific">Neocucurbitaria cava</name>
    <dbReference type="NCBI Taxonomy" id="798079"/>
    <lineage>
        <taxon>Eukaryota</taxon>
        <taxon>Fungi</taxon>
        <taxon>Dikarya</taxon>
        <taxon>Ascomycota</taxon>
        <taxon>Pezizomycotina</taxon>
        <taxon>Dothideomycetes</taxon>
        <taxon>Pleosporomycetidae</taxon>
        <taxon>Pleosporales</taxon>
        <taxon>Pleosporineae</taxon>
        <taxon>Cucurbitariaceae</taxon>
        <taxon>Neocucurbitaria</taxon>
    </lineage>
</organism>
<feature type="region of interest" description="Disordered" evidence="2">
    <location>
        <begin position="435"/>
        <end position="464"/>
    </location>
</feature>
<dbReference type="Pfam" id="PF04938">
    <property type="entry name" value="SIP1"/>
    <property type="match status" value="1"/>
</dbReference>
<keyword evidence="4" id="KW-1185">Reference proteome</keyword>
<dbReference type="Proteomes" id="UP001140560">
    <property type="component" value="Unassembled WGS sequence"/>
</dbReference>
<accession>A0A9W8YCE5</accession>
<reference evidence="3" key="1">
    <citation type="submission" date="2022-10" db="EMBL/GenBank/DDBJ databases">
        <title>Tapping the CABI collections for fungal endophytes: first genome assemblies for Collariella, Neodidymelliopsis, Ascochyta clinopodiicola, Didymella pomorum, Didymosphaeria variabile, Neocosmospora piperis and Neocucurbitaria cava.</title>
        <authorList>
            <person name="Hill R."/>
        </authorList>
    </citation>
    <scope>NUCLEOTIDE SEQUENCE</scope>
    <source>
        <strain evidence="3">IMI 356814</strain>
    </source>
</reference>
<dbReference type="GO" id="GO:0005634">
    <property type="term" value="C:nucleus"/>
    <property type="evidence" value="ECO:0007669"/>
    <property type="project" value="TreeGrafter"/>
</dbReference>
<dbReference type="PANTHER" id="PTHR12794:SF0">
    <property type="entry name" value="GEM-ASSOCIATED PROTEIN 2"/>
    <property type="match status" value="1"/>
</dbReference>
<gene>
    <name evidence="3" type="ORF">N0V83_002610</name>
</gene>
<dbReference type="Gene3D" id="1.20.58.1070">
    <property type="match status" value="1"/>
</dbReference>
<comment type="similarity">
    <text evidence="1">Belongs to the gemin-2 family.</text>
</comment>